<dbReference type="Gene3D" id="3.30.420.40">
    <property type="match status" value="1"/>
</dbReference>
<feature type="domain" description="Carbamoyltransferase" evidence="2">
    <location>
        <begin position="2"/>
        <end position="337"/>
    </location>
</feature>
<dbReference type="InterPro" id="IPR003696">
    <property type="entry name" value="Carbtransf_dom"/>
</dbReference>
<gene>
    <name evidence="4" type="ORF">QNI22_21695</name>
</gene>
<dbReference type="PANTHER" id="PTHR34847">
    <property type="entry name" value="NODULATION PROTEIN U"/>
    <property type="match status" value="1"/>
</dbReference>
<dbReference type="EMBL" id="JASJOU010000008">
    <property type="protein sequence ID" value="MDJ1503297.1"/>
    <property type="molecule type" value="Genomic_DNA"/>
</dbReference>
<comment type="caution">
    <text evidence="4">The sequence shown here is derived from an EMBL/GenBank/DDBJ whole genome shotgun (WGS) entry which is preliminary data.</text>
</comment>
<dbReference type="GO" id="GO:0003824">
    <property type="term" value="F:catalytic activity"/>
    <property type="evidence" value="ECO:0007669"/>
    <property type="project" value="InterPro"/>
</dbReference>
<dbReference type="InterPro" id="IPR031730">
    <property type="entry name" value="Carbam_trans_C"/>
</dbReference>
<reference evidence="4" key="1">
    <citation type="submission" date="2023-05" db="EMBL/GenBank/DDBJ databases">
        <authorList>
            <person name="Zhang X."/>
        </authorList>
    </citation>
    <scope>NUCLEOTIDE SEQUENCE</scope>
    <source>
        <strain evidence="4">BD1B2-1</strain>
    </source>
</reference>
<organism evidence="4 5">
    <name type="scientific">Xanthocytophaga agilis</name>
    <dbReference type="NCBI Taxonomy" id="3048010"/>
    <lineage>
        <taxon>Bacteria</taxon>
        <taxon>Pseudomonadati</taxon>
        <taxon>Bacteroidota</taxon>
        <taxon>Cytophagia</taxon>
        <taxon>Cytophagales</taxon>
        <taxon>Rhodocytophagaceae</taxon>
        <taxon>Xanthocytophaga</taxon>
    </lineage>
</organism>
<dbReference type="RefSeq" id="WP_314513900.1">
    <property type="nucleotide sequence ID" value="NZ_JASJOU010000008.1"/>
</dbReference>
<evidence type="ECO:0000259" key="3">
    <source>
        <dbReference type="Pfam" id="PF16861"/>
    </source>
</evidence>
<dbReference type="Gene3D" id="3.90.870.20">
    <property type="entry name" value="Carbamoyltransferase, C-terminal domain"/>
    <property type="match status" value="1"/>
</dbReference>
<dbReference type="InterPro" id="IPR038152">
    <property type="entry name" value="Carbam_trans_C_sf"/>
</dbReference>
<dbReference type="InterPro" id="IPR051338">
    <property type="entry name" value="NodU/CmcH_Carbamoyltrnsfr"/>
</dbReference>
<dbReference type="AlphaFoldDB" id="A0AAE3UHC1"/>
<sequence>MRICGLKLTHDSSIALIENNELKFCIELEKVNNNNRFKIIEDLSFIENILNENGYRVEDIDQYVVDGWVGEELAQIQTKNLSLPFKLPVAPYQQTSIHSVSHRYSFTGLPIGNKIFSYTSYSHVAGHIFSCYCTSPFAADREDSYVLVWDGGMFPKLYFISGANWEITYIDELFQLGVNIYSIFSQHFGPFKINENVIKDELSVAGKVMAFSAFGKQNSTLIKLFHNIYQSASEEELKNVSLYPYHFTTRFREELSKHYFYDEDILASFHGFLQEMLIDNLSRILMKTSQASKNLCYSGGAALNIKWNNALRSANFFDKIWICPFPNDSGSAIGTACSEWLYTKKYSDRLSWHTPKLDWDVYKGPKLLVNKPYEGWEKKNCTLEQLAHLLHDTGEPVIFLQSRAELGPRALGNRSILCSASSIFIKDILNQIKYRESYRPIAPVCLEDKASTIFRPGGSDPFMLFEHHVSEEWQLRIPSICHTDQTARLQTVNWQDNETLYSLLTHYYKLTGIPVLCNTSANFKGSGFFPDINSATRWGKVNYVWAEGILYEKLVKNVFMNIHPSDIQPANLIYESNPVIEESVSNKTHVICGPTVDTVDVQ</sequence>
<name>A0AAE3UHC1_9BACT</name>
<evidence type="ECO:0000256" key="1">
    <source>
        <dbReference type="ARBA" id="ARBA00006129"/>
    </source>
</evidence>
<dbReference type="Pfam" id="PF02543">
    <property type="entry name" value="Carbam_trans_N"/>
    <property type="match status" value="1"/>
</dbReference>
<protein>
    <submittedName>
        <fullName evidence="4">Carbamoyltransferase N-terminal domain-containing protein</fullName>
    </submittedName>
</protein>
<accession>A0AAE3UHC1</accession>
<dbReference type="Proteomes" id="UP001232063">
    <property type="component" value="Unassembled WGS sequence"/>
</dbReference>
<evidence type="ECO:0000313" key="4">
    <source>
        <dbReference type="EMBL" id="MDJ1503297.1"/>
    </source>
</evidence>
<evidence type="ECO:0000313" key="5">
    <source>
        <dbReference type="Proteomes" id="UP001232063"/>
    </source>
</evidence>
<feature type="domain" description="Carbamoyltransferase C-terminal" evidence="3">
    <location>
        <begin position="394"/>
        <end position="537"/>
    </location>
</feature>
<keyword evidence="5" id="KW-1185">Reference proteome</keyword>
<comment type="similarity">
    <text evidence="1">Belongs to the NodU/CmcH family.</text>
</comment>
<evidence type="ECO:0000259" key="2">
    <source>
        <dbReference type="Pfam" id="PF02543"/>
    </source>
</evidence>
<dbReference type="Pfam" id="PF16861">
    <property type="entry name" value="Carbam_trans_C"/>
    <property type="match status" value="1"/>
</dbReference>
<dbReference type="PANTHER" id="PTHR34847:SF1">
    <property type="entry name" value="NODULATION PROTEIN U"/>
    <property type="match status" value="1"/>
</dbReference>
<proteinExistence type="inferred from homology"/>